<dbReference type="Pfam" id="PF00515">
    <property type="entry name" value="TPR_1"/>
    <property type="match status" value="1"/>
</dbReference>
<dbReference type="InterPro" id="IPR011990">
    <property type="entry name" value="TPR-like_helical_dom_sf"/>
</dbReference>
<protein>
    <submittedName>
        <fullName evidence="4">Uncharacterized protein</fullName>
    </submittedName>
</protein>
<dbReference type="AlphaFoldDB" id="A0A2N3HFV0"/>
<evidence type="ECO:0000256" key="3">
    <source>
        <dbReference type="PROSITE-ProRule" id="PRU00339"/>
    </source>
</evidence>
<dbReference type="SUPFAM" id="SSF48452">
    <property type="entry name" value="TPR-like"/>
    <property type="match status" value="1"/>
</dbReference>
<evidence type="ECO:0000313" key="4">
    <source>
        <dbReference type="EMBL" id="PKQ43764.1"/>
    </source>
</evidence>
<dbReference type="GO" id="GO:0009279">
    <property type="term" value="C:cell outer membrane"/>
    <property type="evidence" value="ECO:0007669"/>
    <property type="project" value="TreeGrafter"/>
</dbReference>
<dbReference type="PROSITE" id="PS50005">
    <property type="entry name" value="TPR"/>
    <property type="match status" value="3"/>
</dbReference>
<dbReference type="InterPro" id="IPR019734">
    <property type="entry name" value="TPR_rpt"/>
</dbReference>
<dbReference type="PANTHER" id="PTHR44858:SF1">
    <property type="entry name" value="UDP-N-ACETYLGLUCOSAMINE--PEPTIDE N-ACETYLGLUCOSAMINYLTRANSFERASE SPINDLY-RELATED"/>
    <property type="match status" value="1"/>
</dbReference>
<dbReference type="OrthoDB" id="965869at2"/>
<proteinExistence type="predicted"/>
<feature type="repeat" description="TPR" evidence="3">
    <location>
        <begin position="117"/>
        <end position="150"/>
    </location>
</feature>
<dbReference type="Pfam" id="PF07719">
    <property type="entry name" value="TPR_2"/>
    <property type="match status" value="1"/>
</dbReference>
<gene>
    <name evidence="4" type="ORF">CSW08_17385</name>
</gene>
<feature type="repeat" description="TPR" evidence="3">
    <location>
        <begin position="83"/>
        <end position="116"/>
    </location>
</feature>
<organism evidence="4 5">
    <name type="scientific">Confluentibacter flavum</name>
    <dbReference type="NCBI Taxonomy" id="1909700"/>
    <lineage>
        <taxon>Bacteria</taxon>
        <taxon>Pseudomonadati</taxon>
        <taxon>Bacteroidota</taxon>
        <taxon>Flavobacteriia</taxon>
        <taxon>Flavobacteriales</taxon>
        <taxon>Flavobacteriaceae</taxon>
        <taxon>Confluentibacter</taxon>
    </lineage>
</organism>
<dbReference type="SMART" id="SM00028">
    <property type="entry name" value="TPR"/>
    <property type="match status" value="7"/>
</dbReference>
<evidence type="ECO:0000256" key="2">
    <source>
        <dbReference type="ARBA" id="ARBA00022803"/>
    </source>
</evidence>
<keyword evidence="2 3" id="KW-0802">TPR repeat</keyword>
<dbReference type="Proteomes" id="UP000233435">
    <property type="component" value="Unassembled WGS sequence"/>
</dbReference>
<name>A0A2N3HFV0_9FLAO</name>
<dbReference type="Pfam" id="PF13181">
    <property type="entry name" value="TPR_8"/>
    <property type="match status" value="2"/>
</dbReference>
<dbReference type="Pfam" id="PF13432">
    <property type="entry name" value="TPR_16"/>
    <property type="match status" value="1"/>
</dbReference>
<reference evidence="4 5" key="1">
    <citation type="submission" date="2017-12" db="EMBL/GenBank/DDBJ databases">
        <title>Confluentibacter flavum sp. nov., isolated from the saline lake.</title>
        <authorList>
            <person name="Yu L."/>
        </authorList>
    </citation>
    <scope>NUCLEOTIDE SEQUENCE [LARGE SCALE GENOMIC DNA]</scope>
    <source>
        <strain evidence="4 5">3B</strain>
    </source>
</reference>
<evidence type="ECO:0000313" key="5">
    <source>
        <dbReference type="Proteomes" id="UP000233435"/>
    </source>
</evidence>
<dbReference type="InterPro" id="IPR013105">
    <property type="entry name" value="TPR_2"/>
</dbReference>
<keyword evidence="5" id="KW-1185">Reference proteome</keyword>
<dbReference type="PROSITE" id="PS50293">
    <property type="entry name" value="TPR_REGION"/>
    <property type="match status" value="1"/>
</dbReference>
<feature type="repeat" description="TPR" evidence="3">
    <location>
        <begin position="151"/>
        <end position="184"/>
    </location>
</feature>
<dbReference type="PANTHER" id="PTHR44858">
    <property type="entry name" value="TETRATRICOPEPTIDE REPEAT PROTEIN 6"/>
    <property type="match status" value="1"/>
</dbReference>
<evidence type="ECO:0000256" key="1">
    <source>
        <dbReference type="ARBA" id="ARBA00022737"/>
    </source>
</evidence>
<sequence>MQKLILIAIIFPLLSFGQANKLLRQGLKSTNFNEQIELFTQVIELEPKNLDAYFYRGLAKYNLGEYTGAILDYTNVIFYKPDADTYYNRGNSKFALEDYAGAKEDYTKALELNKGLIDAIYNLALTNVYLGEFKEAIIDFDKITNLFPGDANAYNQKGMAYMELKNYKEAFNNFANSILLNPNSNAFYTRGIALLSINYYKEAQSDFYKAIELDRNNLPCYFYIGVTHLFLGEFVPAVTAFTESIKFDGLDFDAYLGLAMTQYKANDKTQAKINFQKAKNIISPIAPDDDSIEVFSNTYWYKNQSFYFNDIFKELSAL</sequence>
<dbReference type="GO" id="GO:0046813">
    <property type="term" value="P:receptor-mediated virion attachment to host cell"/>
    <property type="evidence" value="ECO:0007669"/>
    <property type="project" value="TreeGrafter"/>
</dbReference>
<dbReference type="RefSeq" id="WP_106661181.1">
    <property type="nucleotide sequence ID" value="NZ_PJEO01000056.1"/>
</dbReference>
<keyword evidence="1" id="KW-0677">Repeat</keyword>
<comment type="caution">
    <text evidence="4">The sequence shown here is derived from an EMBL/GenBank/DDBJ whole genome shotgun (WGS) entry which is preliminary data.</text>
</comment>
<dbReference type="EMBL" id="PJEO01000056">
    <property type="protein sequence ID" value="PKQ43764.1"/>
    <property type="molecule type" value="Genomic_DNA"/>
</dbReference>
<dbReference type="InterPro" id="IPR050498">
    <property type="entry name" value="Ycf3"/>
</dbReference>
<accession>A0A2N3HFV0</accession>
<dbReference type="Pfam" id="PF13174">
    <property type="entry name" value="TPR_6"/>
    <property type="match status" value="1"/>
</dbReference>
<dbReference type="Gene3D" id="1.25.40.10">
    <property type="entry name" value="Tetratricopeptide repeat domain"/>
    <property type="match status" value="3"/>
</dbReference>